<keyword evidence="1" id="KW-1133">Transmembrane helix</keyword>
<keyword evidence="1" id="KW-0812">Transmembrane</keyword>
<gene>
    <name evidence="2" type="ORF">C7S20_08930</name>
</gene>
<proteinExistence type="predicted"/>
<feature type="transmembrane region" description="Helical" evidence="1">
    <location>
        <begin position="21"/>
        <end position="40"/>
    </location>
</feature>
<keyword evidence="3" id="KW-1185">Reference proteome</keyword>
<protein>
    <submittedName>
        <fullName evidence="2">Uncharacterized protein</fullName>
    </submittedName>
</protein>
<dbReference type="AlphaFoldDB" id="A0A2R3Z527"/>
<dbReference type="EMBL" id="CP028136">
    <property type="protein sequence ID" value="AVR45383.1"/>
    <property type="molecule type" value="Genomic_DNA"/>
</dbReference>
<reference evidence="3" key="1">
    <citation type="submission" date="2018-03" db="EMBL/GenBank/DDBJ databases">
        <title>Gramella fulva sp. nov., isolated from a dry surface of tidal flat.</title>
        <authorList>
            <person name="Hwang S.H."/>
            <person name="Hwang W.M."/>
            <person name="Kang K."/>
            <person name="Ahn T.-Y."/>
        </authorList>
    </citation>
    <scope>NUCLEOTIDE SEQUENCE [LARGE SCALE GENOMIC DNA]</scope>
    <source>
        <strain evidence="3">SH35</strain>
    </source>
</reference>
<evidence type="ECO:0000313" key="3">
    <source>
        <dbReference type="Proteomes" id="UP000241507"/>
    </source>
</evidence>
<dbReference type="KEGG" id="grs:C7S20_08930"/>
<sequence length="59" mass="6580">MNMTKLFRNIRKSLLTKGKTISYLKYGIGEIVLVVIWILIPENLAQLCPPAPKGGSTHL</sequence>
<accession>A0A2R3Z527</accession>
<dbReference type="Proteomes" id="UP000241507">
    <property type="component" value="Chromosome"/>
</dbReference>
<keyword evidence="1" id="KW-0472">Membrane</keyword>
<name>A0A2R3Z527_9FLAO</name>
<organism evidence="2 3">
    <name type="scientific">Christiangramia fulva</name>
    <dbReference type="NCBI Taxonomy" id="2126553"/>
    <lineage>
        <taxon>Bacteria</taxon>
        <taxon>Pseudomonadati</taxon>
        <taxon>Bacteroidota</taxon>
        <taxon>Flavobacteriia</taxon>
        <taxon>Flavobacteriales</taxon>
        <taxon>Flavobacteriaceae</taxon>
        <taxon>Christiangramia</taxon>
    </lineage>
</organism>
<evidence type="ECO:0000313" key="2">
    <source>
        <dbReference type="EMBL" id="AVR45383.1"/>
    </source>
</evidence>
<evidence type="ECO:0000256" key="1">
    <source>
        <dbReference type="SAM" id="Phobius"/>
    </source>
</evidence>